<dbReference type="RefSeq" id="WP_073490171.1">
    <property type="nucleotide sequence ID" value="NZ_FQVN01000024.1"/>
</dbReference>
<keyword evidence="2" id="KW-1185">Reference proteome</keyword>
<reference evidence="1 2" key="1">
    <citation type="submission" date="2016-11" db="EMBL/GenBank/DDBJ databases">
        <authorList>
            <person name="Jaros S."/>
            <person name="Januszkiewicz K."/>
            <person name="Wedrychowicz H."/>
        </authorList>
    </citation>
    <scope>NUCLEOTIDE SEQUENCE [LARGE SCALE GENOMIC DNA]</scope>
    <source>
        <strain evidence="1 2">DSM 44523</strain>
    </source>
</reference>
<evidence type="ECO:0000313" key="1">
    <source>
        <dbReference type="EMBL" id="SHH12692.1"/>
    </source>
</evidence>
<organism evidence="1 2">
    <name type="scientific">Streptoalloteichus hindustanus</name>
    <dbReference type="NCBI Taxonomy" id="2017"/>
    <lineage>
        <taxon>Bacteria</taxon>
        <taxon>Bacillati</taxon>
        <taxon>Actinomycetota</taxon>
        <taxon>Actinomycetes</taxon>
        <taxon>Pseudonocardiales</taxon>
        <taxon>Pseudonocardiaceae</taxon>
        <taxon>Streptoalloteichus</taxon>
    </lineage>
</organism>
<dbReference type="AlphaFoldDB" id="A0A1M5QF82"/>
<name>A0A1M5QF82_STRHI</name>
<protein>
    <submittedName>
        <fullName evidence="1">Uncharacterized protein</fullName>
    </submittedName>
</protein>
<proteinExistence type="predicted"/>
<dbReference type="Proteomes" id="UP000184501">
    <property type="component" value="Unassembled WGS sequence"/>
</dbReference>
<evidence type="ECO:0000313" key="2">
    <source>
        <dbReference type="Proteomes" id="UP000184501"/>
    </source>
</evidence>
<dbReference type="STRING" id="2017.SAMN05444320_1245"/>
<accession>A0A1M5QF82</accession>
<gene>
    <name evidence="1" type="ORF">SAMN05444320_1245</name>
</gene>
<sequence>MNADEDLAVLGRLVGDLDGAREGLRLVTAPLMNEVDGPEWEAVDRVQRGLVDLAAQVADLRSRITREAEEAESRDR</sequence>
<dbReference type="EMBL" id="FQVN01000024">
    <property type="protein sequence ID" value="SHH12692.1"/>
    <property type="molecule type" value="Genomic_DNA"/>
</dbReference>